<keyword evidence="4" id="KW-0677">Repeat</keyword>
<dbReference type="EC" id="7.5.2.11" evidence="9"/>
<dbReference type="SUPFAM" id="SSF52540">
    <property type="entry name" value="P-loop containing nucleoside triphosphate hydrolases"/>
    <property type="match status" value="2"/>
</dbReference>
<dbReference type="GO" id="GO:0005524">
    <property type="term" value="F:ATP binding"/>
    <property type="evidence" value="ECO:0007669"/>
    <property type="project" value="UniProtKB-KW"/>
</dbReference>
<dbReference type="Pfam" id="PF00005">
    <property type="entry name" value="ABC_tran"/>
    <property type="match status" value="2"/>
</dbReference>
<feature type="domain" description="ABC transporter" evidence="10">
    <location>
        <begin position="254"/>
        <end position="498"/>
    </location>
</feature>
<keyword evidence="2 9" id="KW-1003">Cell membrane</keyword>
<dbReference type="PROSITE" id="PS50893">
    <property type="entry name" value="ABC_TRANSPORTER_2"/>
    <property type="match status" value="2"/>
</dbReference>
<evidence type="ECO:0000313" key="11">
    <source>
        <dbReference type="EMBL" id="UWP60491.1"/>
    </source>
</evidence>
<comment type="catalytic activity">
    <reaction evidence="9">
        <text>D-galactose(out) + ATP + H2O = D-galactose(in) + ADP + phosphate + H(+)</text>
        <dbReference type="Rhea" id="RHEA:60156"/>
        <dbReference type="ChEBI" id="CHEBI:4139"/>
        <dbReference type="ChEBI" id="CHEBI:15377"/>
        <dbReference type="ChEBI" id="CHEBI:15378"/>
        <dbReference type="ChEBI" id="CHEBI:30616"/>
        <dbReference type="ChEBI" id="CHEBI:43474"/>
        <dbReference type="ChEBI" id="CHEBI:456216"/>
        <dbReference type="EC" id="7.5.2.11"/>
    </reaction>
</comment>
<evidence type="ECO:0000256" key="1">
    <source>
        <dbReference type="ARBA" id="ARBA00022448"/>
    </source>
</evidence>
<dbReference type="InterPro" id="IPR027417">
    <property type="entry name" value="P-loop_NTPase"/>
</dbReference>
<evidence type="ECO:0000256" key="2">
    <source>
        <dbReference type="ARBA" id="ARBA00022475"/>
    </source>
</evidence>
<dbReference type="RefSeq" id="WP_260046658.1">
    <property type="nucleotide sequence ID" value="NZ_CP102290.1"/>
</dbReference>
<keyword evidence="5 9" id="KW-0547">Nucleotide-binding</keyword>
<dbReference type="Proteomes" id="UP001060164">
    <property type="component" value="Chromosome"/>
</dbReference>
<keyword evidence="1 9" id="KW-0813">Transport</keyword>
<dbReference type="PROSITE" id="PS00211">
    <property type="entry name" value="ABC_TRANSPORTER_1"/>
    <property type="match status" value="1"/>
</dbReference>
<evidence type="ECO:0000259" key="10">
    <source>
        <dbReference type="PROSITE" id="PS50893"/>
    </source>
</evidence>
<dbReference type="InterPro" id="IPR003439">
    <property type="entry name" value="ABC_transporter-like_ATP-bd"/>
</dbReference>
<keyword evidence="7 9" id="KW-1278">Translocase</keyword>
<sequence length="504" mass="56032">MGLSEEYVLEMHDIVKEFPGVRALKGVQLKVRPGTVHTLMGENGAGKSTLMKCLIGIQPVTSGKIIYKGKEVSYKSTQEALDAGISMIHQELSPVYERSVCDNVWLGREPKKGILTDHKKMYDDCVELFQRMGLDIDPHEKMKDLTVAKMQMVEIVKAVSYDSSIVIMDEPTSALTESEVEDLFKIIADLKEKGVAIVYISHKMDEIFRISDDITVYRDGEYIATDRAENLTQDKLIQLMVGREITDMFPKTECPIGEVVLKVEDLCAGRLVQHVSFELRKGEILGFAGLVGAGRTETMETIFGMRHKTSGKIIKDGKELEIKSPKDAIENHISLLTEDRRGNGIVGLLSVRENMVMANLNLKAYGMPLNAKKMREDAQTYIDKIRVKTPTMETPIQNLSGGNQQKVLVGRWLLTNPDVLIVDEPTRGIDVGAKSEIHALLSELAGQGKAIIVVSSEMPEVMGVADRMVVMHEGHVSGILDRSEFSQELIMKYATSHEVEAKAN</sequence>
<evidence type="ECO:0000256" key="4">
    <source>
        <dbReference type="ARBA" id="ARBA00022737"/>
    </source>
</evidence>
<keyword evidence="8 9" id="KW-0472">Membrane</keyword>
<accession>A0ABY5VJU6</accession>
<dbReference type="PANTHER" id="PTHR43790:SF7">
    <property type="entry name" value="GALACTOSE_METHYL GALACTOSIDE IMPORT ATP-BINDING PROTEIN MGLA"/>
    <property type="match status" value="1"/>
</dbReference>
<dbReference type="PANTHER" id="PTHR43790">
    <property type="entry name" value="CARBOHYDRATE TRANSPORT ATP-BINDING PROTEIN MG119-RELATED"/>
    <property type="match status" value="1"/>
</dbReference>
<comment type="function">
    <text evidence="9">Part of an ABC transporter complex involved in carbohydrate import. Could be involved in ribose, galactose and/or methyl galactoside import. Responsible for energy coupling to the transport system.</text>
</comment>
<feature type="domain" description="ABC transporter" evidence="10">
    <location>
        <begin position="9"/>
        <end position="244"/>
    </location>
</feature>
<keyword evidence="12" id="KW-1185">Reference proteome</keyword>
<evidence type="ECO:0000256" key="5">
    <source>
        <dbReference type="ARBA" id="ARBA00022741"/>
    </source>
</evidence>
<proteinExistence type="inferred from homology"/>
<evidence type="ECO:0000256" key="6">
    <source>
        <dbReference type="ARBA" id="ARBA00022840"/>
    </source>
</evidence>
<dbReference type="Gene3D" id="3.40.50.300">
    <property type="entry name" value="P-loop containing nucleotide triphosphate hydrolases"/>
    <property type="match status" value="2"/>
</dbReference>
<dbReference type="InterPro" id="IPR050107">
    <property type="entry name" value="ABC_carbohydrate_import_ATPase"/>
</dbReference>
<dbReference type="CDD" id="cd03215">
    <property type="entry name" value="ABC_Carb_Monos_II"/>
    <property type="match status" value="1"/>
</dbReference>
<evidence type="ECO:0000256" key="9">
    <source>
        <dbReference type="RuleBase" id="RU367029"/>
    </source>
</evidence>
<comment type="subcellular location">
    <subcellularLocation>
        <location evidence="9">Cell membrane</location>
        <topology evidence="9">Peripheral membrane protein</topology>
    </subcellularLocation>
</comment>
<evidence type="ECO:0000256" key="8">
    <source>
        <dbReference type="ARBA" id="ARBA00023136"/>
    </source>
</evidence>
<dbReference type="SMART" id="SM00382">
    <property type="entry name" value="AAA"/>
    <property type="match status" value="2"/>
</dbReference>
<reference evidence="11" key="1">
    <citation type="journal article" date="2022" name="Cell">
        <title>Design, construction, and in vivo augmentation of a complex gut microbiome.</title>
        <authorList>
            <person name="Cheng A.G."/>
            <person name="Ho P.Y."/>
            <person name="Aranda-Diaz A."/>
            <person name="Jain S."/>
            <person name="Yu F.B."/>
            <person name="Meng X."/>
            <person name="Wang M."/>
            <person name="Iakiviak M."/>
            <person name="Nagashima K."/>
            <person name="Zhao A."/>
            <person name="Murugkar P."/>
            <person name="Patil A."/>
            <person name="Atabakhsh K."/>
            <person name="Weakley A."/>
            <person name="Yan J."/>
            <person name="Brumbaugh A.R."/>
            <person name="Higginbottom S."/>
            <person name="Dimas A."/>
            <person name="Shiver A.L."/>
            <person name="Deutschbauer A."/>
            <person name="Neff N."/>
            <person name="Sonnenburg J.L."/>
            <person name="Huang K.C."/>
            <person name="Fischbach M.A."/>
        </authorList>
    </citation>
    <scope>NUCLEOTIDE SEQUENCE</scope>
    <source>
        <strain evidence="11">DSM 19829</strain>
    </source>
</reference>
<evidence type="ECO:0000313" key="12">
    <source>
        <dbReference type="Proteomes" id="UP001060164"/>
    </source>
</evidence>
<dbReference type="InterPro" id="IPR003593">
    <property type="entry name" value="AAA+_ATPase"/>
</dbReference>
<protein>
    <recommendedName>
        <fullName evidence="9">Ribose/galactose/methyl galactoside import ATP-binding protein</fullName>
        <ecNumber evidence="9">7.5.2.11</ecNumber>
    </recommendedName>
</protein>
<evidence type="ECO:0000256" key="7">
    <source>
        <dbReference type="ARBA" id="ARBA00022967"/>
    </source>
</evidence>
<keyword evidence="3 9" id="KW-0762">Sugar transport</keyword>
<dbReference type="InterPro" id="IPR017871">
    <property type="entry name" value="ABC_transporter-like_CS"/>
</dbReference>
<evidence type="ECO:0000256" key="3">
    <source>
        <dbReference type="ARBA" id="ARBA00022597"/>
    </source>
</evidence>
<dbReference type="CDD" id="cd03216">
    <property type="entry name" value="ABC_Carb_Monos_I"/>
    <property type="match status" value="1"/>
</dbReference>
<name>A0ABY5VJU6_9FIRM</name>
<organism evidence="11 12">
    <name type="scientific">Ruminococcus gauvreauii</name>
    <dbReference type="NCBI Taxonomy" id="438033"/>
    <lineage>
        <taxon>Bacteria</taxon>
        <taxon>Bacillati</taxon>
        <taxon>Bacillota</taxon>
        <taxon>Clostridia</taxon>
        <taxon>Eubacteriales</taxon>
        <taxon>Oscillospiraceae</taxon>
        <taxon>Ruminococcus</taxon>
    </lineage>
</organism>
<comment type="similarity">
    <text evidence="9">Belongs to the ABC transporter superfamily.</text>
</comment>
<dbReference type="EMBL" id="CP102290">
    <property type="protein sequence ID" value="UWP60491.1"/>
    <property type="molecule type" value="Genomic_DNA"/>
</dbReference>
<gene>
    <name evidence="11" type="ORF">NQ502_05495</name>
</gene>
<keyword evidence="6 9" id="KW-0067">ATP-binding</keyword>